<evidence type="ECO:0000313" key="1">
    <source>
        <dbReference type="EMBL" id="OKL43391.1"/>
    </source>
</evidence>
<dbReference type="EMBL" id="LVVZ01000019">
    <property type="protein sequence ID" value="OKL43391.1"/>
    <property type="molecule type" value="Genomic_DNA"/>
</dbReference>
<proteinExistence type="predicted"/>
<organism evidence="1 2">
    <name type="scientific">Pseudovibrio exalbescens</name>
    <dbReference type="NCBI Taxonomy" id="197461"/>
    <lineage>
        <taxon>Bacteria</taxon>
        <taxon>Pseudomonadati</taxon>
        <taxon>Pseudomonadota</taxon>
        <taxon>Alphaproteobacteria</taxon>
        <taxon>Hyphomicrobiales</taxon>
        <taxon>Stappiaceae</taxon>
        <taxon>Pseudovibrio</taxon>
    </lineage>
</organism>
<accession>A0A1U7JFH2</accession>
<sequence length="286" mass="33095">MRFQRKFRCDFCASTESKPYLKTTKVSWYGKDRFELHSCVNCNLVMAFPRPDRDALYKDFFEGADSAQRTITRKLSRPNVLAVHEKAVERAEGFFKEANDGRRPKVIFDMGFGAGTLMEAARLKEMEAEGNEINLAGVHRMQDLGFNAHHGFTRDLSLEPERFDMVFNFDYLEHSYEPFQDLKTCNALLKGNGILYLKTLYLDCPDHLLKGPNYQLLGQGHFSYFWPRTLLCMFQSAGFEILELRMTGLIYIIAKKVGPPLPKISLNFLDHRYAMVEEKTPLEVHH</sequence>
<evidence type="ECO:0000313" key="2">
    <source>
        <dbReference type="Proteomes" id="UP000185783"/>
    </source>
</evidence>
<dbReference type="RefSeq" id="WP_028481069.1">
    <property type="nucleotide sequence ID" value="NZ_LVVZ01000019.1"/>
</dbReference>
<dbReference type="STRING" id="197461.A3843_12065"/>
<name>A0A1U7JFH2_9HYPH</name>
<dbReference type="Pfam" id="PF13489">
    <property type="entry name" value="Methyltransf_23"/>
    <property type="match status" value="1"/>
</dbReference>
<dbReference type="SUPFAM" id="SSF53335">
    <property type="entry name" value="S-adenosyl-L-methionine-dependent methyltransferases"/>
    <property type="match status" value="1"/>
</dbReference>
<dbReference type="Proteomes" id="UP000185783">
    <property type="component" value="Unassembled WGS sequence"/>
</dbReference>
<protein>
    <submittedName>
        <fullName evidence="1">Uncharacterized protein</fullName>
    </submittedName>
</protein>
<comment type="caution">
    <text evidence="1">The sequence shown here is derived from an EMBL/GenBank/DDBJ whole genome shotgun (WGS) entry which is preliminary data.</text>
</comment>
<keyword evidence="2" id="KW-1185">Reference proteome</keyword>
<reference evidence="1 2" key="1">
    <citation type="submission" date="2016-03" db="EMBL/GenBank/DDBJ databases">
        <title>Genome sequence of Nesiotobacter sp. nov., a moderately halophilic alphaproteobacterium isolated from the Yellow Sea, China.</title>
        <authorList>
            <person name="Zhang G."/>
            <person name="Zhang R."/>
        </authorList>
    </citation>
    <scope>NUCLEOTIDE SEQUENCE [LARGE SCALE GENOMIC DNA]</scope>
    <source>
        <strain evidence="1 2">WB1-6</strain>
    </source>
</reference>
<dbReference type="Gene3D" id="3.40.50.150">
    <property type="entry name" value="Vaccinia Virus protein VP39"/>
    <property type="match status" value="1"/>
</dbReference>
<gene>
    <name evidence="1" type="ORF">A3843_12065</name>
</gene>
<dbReference type="InterPro" id="IPR029063">
    <property type="entry name" value="SAM-dependent_MTases_sf"/>
</dbReference>
<dbReference type="AlphaFoldDB" id="A0A1U7JFH2"/>